<sequence length="185" mass="20857">MTSPPAGADRFHLWQNLAAAVERAVARHRRDLPRTTPEPAPTTPPAESPGIRQGPLAERTRRRHRQVHNLLAQGRTITEIVEELHLARNTVRRFARATTAEELLAHRQGHRLDEWMNAARGEQIPELDSFVRGLGRDWDAVVAGLTLPHSSGVVEGHVNRLKMLKRQMYGRANPDLLRKRVLLAA</sequence>
<evidence type="ECO:0000313" key="3">
    <source>
        <dbReference type="EMBL" id="NYE45432.1"/>
    </source>
</evidence>
<keyword evidence="4" id="KW-1185">Reference proteome</keyword>
<organism evidence="3 4">
    <name type="scientific">Spinactinospora alkalitolerans</name>
    <dbReference type="NCBI Taxonomy" id="687207"/>
    <lineage>
        <taxon>Bacteria</taxon>
        <taxon>Bacillati</taxon>
        <taxon>Actinomycetota</taxon>
        <taxon>Actinomycetes</taxon>
        <taxon>Streptosporangiales</taxon>
        <taxon>Nocardiopsidaceae</taxon>
        <taxon>Spinactinospora</taxon>
    </lineage>
</organism>
<name>A0A852TRG3_9ACTN</name>
<feature type="region of interest" description="Disordered" evidence="1">
    <location>
        <begin position="28"/>
        <end position="63"/>
    </location>
</feature>
<evidence type="ECO:0000313" key="4">
    <source>
        <dbReference type="Proteomes" id="UP000589036"/>
    </source>
</evidence>
<dbReference type="InterPro" id="IPR047951">
    <property type="entry name" value="Transpos_ISL3"/>
</dbReference>
<dbReference type="RefSeq" id="WP_179641658.1">
    <property type="nucleotide sequence ID" value="NZ_BAAAYY010000007.1"/>
</dbReference>
<dbReference type="PANTHER" id="PTHR33498:SF1">
    <property type="entry name" value="TRANSPOSASE FOR INSERTION SEQUENCE ELEMENT IS1557"/>
    <property type="match status" value="1"/>
</dbReference>
<comment type="caution">
    <text evidence="3">The sequence shown here is derived from an EMBL/GenBank/DDBJ whole genome shotgun (WGS) entry which is preliminary data.</text>
</comment>
<dbReference type="Proteomes" id="UP000589036">
    <property type="component" value="Unassembled WGS sequence"/>
</dbReference>
<dbReference type="AlphaFoldDB" id="A0A852TRG3"/>
<feature type="domain" description="Transposase IS204/IS1001/IS1096/IS1165 DDE" evidence="2">
    <location>
        <begin position="8"/>
        <end position="181"/>
    </location>
</feature>
<dbReference type="InterPro" id="IPR002560">
    <property type="entry name" value="Transposase_DDE"/>
</dbReference>
<evidence type="ECO:0000256" key="1">
    <source>
        <dbReference type="SAM" id="MobiDB-lite"/>
    </source>
</evidence>
<reference evidence="3 4" key="1">
    <citation type="submission" date="2020-07" db="EMBL/GenBank/DDBJ databases">
        <title>Sequencing the genomes of 1000 actinobacteria strains.</title>
        <authorList>
            <person name="Klenk H.-P."/>
        </authorList>
    </citation>
    <scope>NUCLEOTIDE SEQUENCE [LARGE SCALE GENOMIC DNA]</scope>
    <source>
        <strain evidence="3 4">CXB654</strain>
    </source>
</reference>
<dbReference type="PANTHER" id="PTHR33498">
    <property type="entry name" value="TRANSPOSASE FOR INSERTION SEQUENCE ELEMENT IS1557"/>
    <property type="match status" value="1"/>
</dbReference>
<gene>
    <name evidence="3" type="ORF">HDA32_000552</name>
</gene>
<feature type="compositionally biased region" description="Pro residues" evidence="1">
    <location>
        <begin position="36"/>
        <end position="47"/>
    </location>
</feature>
<proteinExistence type="predicted"/>
<evidence type="ECO:0000259" key="2">
    <source>
        <dbReference type="Pfam" id="PF01610"/>
    </source>
</evidence>
<protein>
    <submittedName>
        <fullName evidence="3">Transposase</fullName>
    </submittedName>
</protein>
<dbReference type="EMBL" id="JACCCC010000001">
    <property type="protein sequence ID" value="NYE45432.1"/>
    <property type="molecule type" value="Genomic_DNA"/>
</dbReference>
<dbReference type="Pfam" id="PF01610">
    <property type="entry name" value="DDE_Tnp_ISL3"/>
    <property type="match status" value="1"/>
</dbReference>
<accession>A0A852TRG3</accession>